<dbReference type="Proteomes" id="UP000091979">
    <property type="component" value="Unassembled WGS sequence"/>
</dbReference>
<gene>
    <name evidence="2" type="ORF">SP90_02620</name>
</gene>
<evidence type="ECO:0000313" key="3">
    <source>
        <dbReference type="Proteomes" id="UP000091979"/>
    </source>
</evidence>
<proteinExistence type="predicted"/>
<keyword evidence="1" id="KW-0472">Membrane</keyword>
<dbReference type="AlphaFoldDB" id="A0A1B7XL32"/>
<keyword evidence="3" id="KW-1185">Reference proteome</keyword>
<dbReference type="STRING" id="1560234.SP90_02620"/>
<feature type="transmembrane region" description="Helical" evidence="1">
    <location>
        <begin position="67"/>
        <end position="84"/>
    </location>
</feature>
<organism evidence="2 3">
    <name type="scientific">Halodesulfovibrio spirochaetisodalis</name>
    <dbReference type="NCBI Taxonomy" id="1560234"/>
    <lineage>
        <taxon>Bacteria</taxon>
        <taxon>Pseudomonadati</taxon>
        <taxon>Thermodesulfobacteriota</taxon>
        <taxon>Desulfovibrionia</taxon>
        <taxon>Desulfovibrionales</taxon>
        <taxon>Desulfovibrionaceae</taxon>
        <taxon>Halodesulfovibrio</taxon>
    </lineage>
</organism>
<keyword evidence="1" id="KW-0812">Transmembrane</keyword>
<feature type="transmembrane region" description="Helical" evidence="1">
    <location>
        <begin position="6"/>
        <end position="29"/>
    </location>
</feature>
<dbReference type="OrthoDB" id="5465107at2"/>
<feature type="transmembrane region" description="Helical" evidence="1">
    <location>
        <begin position="90"/>
        <end position="114"/>
    </location>
</feature>
<feature type="transmembrane region" description="Helical" evidence="1">
    <location>
        <begin position="126"/>
        <end position="147"/>
    </location>
</feature>
<evidence type="ECO:0000256" key="1">
    <source>
        <dbReference type="SAM" id="Phobius"/>
    </source>
</evidence>
<protein>
    <submittedName>
        <fullName evidence="2">Uncharacterized protein</fullName>
    </submittedName>
</protein>
<dbReference type="EMBL" id="JXMS01000003">
    <property type="protein sequence ID" value="OBQ56228.1"/>
    <property type="molecule type" value="Genomic_DNA"/>
</dbReference>
<dbReference type="PATRIC" id="fig|1560234.3.peg.1979"/>
<name>A0A1B7XL32_9BACT</name>
<dbReference type="RefSeq" id="WP_066852266.1">
    <property type="nucleotide sequence ID" value="NZ_JXMS01000003.1"/>
</dbReference>
<reference evidence="2 3" key="1">
    <citation type="submission" date="2015-01" db="EMBL/GenBank/DDBJ databases">
        <title>Desulfovibrio sp. JC271 draft genome sequence.</title>
        <authorList>
            <person name="Shivani Y."/>
            <person name="Subhash Y."/>
            <person name="Sasikala C."/>
            <person name="Ramana C.V."/>
        </authorList>
    </citation>
    <scope>NUCLEOTIDE SEQUENCE [LARGE SCALE GENOMIC DNA]</scope>
    <source>
        <strain evidence="2 3">JC271</strain>
    </source>
</reference>
<feature type="transmembrane region" description="Helical" evidence="1">
    <location>
        <begin position="159"/>
        <end position="177"/>
    </location>
</feature>
<keyword evidence="1" id="KW-1133">Transmembrane helix</keyword>
<accession>A0A1B7XL32</accession>
<evidence type="ECO:0000313" key="2">
    <source>
        <dbReference type="EMBL" id="OBQ56228.1"/>
    </source>
</evidence>
<sequence length="194" mass="21985">MPNMGASGAAVMILIWCAEVTVYSIWKVLPCWIIAKRRNIAARWWNWVIPVWNFYTAYKLGHGSNRLLLLIIVLFTAGTAMLIANENSPAFLWGGRSLIIVGTGISLFVLYRWLMNIGILAGVHRHLLPLVLLVLQVMIAATLVAFTLTQEAFSKYNGVIDNALYLLSWIFFMIVAIRTPRVELRDTEKTFTEE</sequence>
<comment type="caution">
    <text evidence="2">The sequence shown here is derived from an EMBL/GenBank/DDBJ whole genome shotgun (WGS) entry which is preliminary data.</text>
</comment>